<gene>
    <name evidence="1" type="ORF">GKG38_02315</name>
</gene>
<evidence type="ECO:0000313" key="1">
    <source>
        <dbReference type="EMBL" id="MSA93915.1"/>
    </source>
</evidence>
<dbReference type="Proteomes" id="UP000462865">
    <property type="component" value="Unassembled WGS sequence"/>
</dbReference>
<dbReference type="AlphaFoldDB" id="A0A7K0I8J5"/>
<dbReference type="RefSeq" id="WP_147611932.1">
    <property type="nucleotide sequence ID" value="NZ_CP168029.1"/>
</dbReference>
<name>A0A7K0I8J5_9ACTN</name>
<protein>
    <submittedName>
        <fullName evidence="1">Uncharacterized protein</fullName>
    </submittedName>
</protein>
<proteinExistence type="predicted"/>
<organism evidence="1 2">
    <name type="scientific">Gordonibacter urolithinfaciens</name>
    <dbReference type="NCBI Taxonomy" id="1335613"/>
    <lineage>
        <taxon>Bacteria</taxon>
        <taxon>Bacillati</taxon>
        <taxon>Actinomycetota</taxon>
        <taxon>Coriobacteriia</taxon>
        <taxon>Eggerthellales</taxon>
        <taxon>Eggerthellaceae</taxon>
        <taxon>Gordonibacter</taxon>
    </lineage>
</organism>
<accession>A0A7K0I8J5</accession>
<comment type="caution">
    <text evidence="1">The sequence shown here is derived from an EMBL/GenBank/DDBJ whole genome shotgun (WGS) entry which is preliminary data.</text>
</comment>
<dbReference type="EMBL" id="WKZA01000005">
    <property type="protein sequence ID" value="MSA93915.1"/>
    <property type="molecule type" value="Genomic_DNA"/>
</dbReference>
<evidence type="ECO:0000313" key="2">
    <source>
        <dbReference type="Proteomes" id="UP000462865"/>
    </source>
</evidence>
<sequence length="376" mass="42404">MKSGLRFAVNEATRALIWDEALRKCLAECYYAWAARRVNAREGFAARTASDLLDWRATMGFRFECSREVYRANSFYGIGEALRTFSGAQSCIKACVEHGVHFGSYVNGQELEGSGLPCLITFSPARLEHIRAVSDVPVAMVGPYIAYAPDYLDEIEMEKARDELGKTLLVFPSHSVDRVKVTYELACLVSEIERVKREQEIDSVLICLYYRDLLNGVAGDYEGLGYHVVTAGYREDALFLARQRSLIFLADLAMSNSVGTQVGYCGYLERPHYIFDQEKRYGSDSALDDSEFNNAYARSQAAEKAEVAAEFSVLTDSLTGKQRELLERYWGFSKVRSRDEMGGLLAVCEEAYRARSKDRQRSLRSNPRLGQLPFEV</sequence>
<reference evidence="1 2" key="1">
    <citation type="journal article" date="2019" name="Nat. Med.">
        <title>A library of human gut bacterial isolates paired with longitudinal multiomics data enables mechanistic microbiome research.</title>
        <authorList>
            <person name="Poyet M."/>
            <person name="Groussin M."/>
            <person name="Gibbons S.M."/>
            <person name="Avila-Pacheco J."/>
            <person name="Jiang X."/>
            <person name="Kearney S.M."/>
            <person name="Perrotta A.R."/>
            <person name="Berdy B."/>
            <person name="Zhao S."/>
            <person name="Lieberman T.D."/>
            <person name="Swanson P.K."/>
            <person name="Smith M."/>
            <person name="Roesemann S."/>
            <person name="Alexander J.E."/>
            <person name="Rich S.A."/>
            <person name="Livny J."/>
            <person name="Vlamakis H."/>
            <person name="Clish C."/>
            <person name="Bullock K."/>
            <person name="Deik A."/>
            <person name="Scott J."/>
            <person name="Pierce K.A."/>
            <person name="Xavier R.J."/>
            <person name="Alm E.J."/>
        </authorList>
    </citation>
    <scope>NUCLEOTIDE SEQUENCE [LARGE SCALE GENOMIC DNA]</scope>
    <source>
        <strain evidence="1 2">BIOML-A1</strain>
    </source>
</reference>